<dbReference type="PROSITE" id="PS50862">
    <property type="entry name" value="AA_TRNA_LIGASE_II"/>
    <property type="match status" value="1"/>
</dbReference>
<gene>
    <name evidence="8" type="ORF">MTR67_015335</name>
</gene>
<evidence type="ECO:0000256" key="6">
    <source>
        <dbReference type="ARBA" id="ARBA00023146"/>
    </source>
</evidence>
<dbReference type="Gene3D" id="3.40.50.800">
    <property type="entry name" value="Anticodon-binding domain"/>
    <property type="match status" value="1"/>
</dbReference>
<evidence type="ECO:0000256" key="3">
    <source>
        <dbReference type="ARBA" id="ARBA00022741"/>
    </source>
</evidence>
<dbReference type="InterPro" id="IPR033721">
    <property type="entry name" value="ProRS_core_arch_euk"/>
</dbReference>
<keyword evidence="6" id="KW-0030">Aminoacyl-tRNA synthetase</keyword>
<evidence type="ECO:0000313" key="8">
    <source>
        <dbReference type="EMBL" id="WMV21950.1"/>
    </source>
</evidence>
<dbReference type="GO" id="GO:0004827">
    <property type="term" value="F:proline-tRNA ligase activity"/>
    <property type="evidence" value="ECO:0007669"/>
    <property type="project" value="UniProtKB-EC"/>
</dbReference>
<dbReference type="SUPFAM" id="SSF55681">
    <property type="entry name" value="Class II aaRS and biotin synthetases"/>
    <property type="match status" value="1"/>
</dbReference>
<dbReference type="FunFam" id="3.40.50.800:FF:000005">
    <property type="entry name" value="bifunctional glutamate/proline--tRNA ligase"/>
    <property type="match status" value="1"/>
</dbReference>
<dbReference type="EMBL" id="CP133614">
    <property type="protein sequence ID" value="WMV21950.1"/>
    <property type="molecule type" value="Genomic_DNA"/>
</dbReference>
<evidence type="ECO:0000313" key="9">
    <source>
        <dbReference type="Proteomes" id="UP001234989"/>
    </source>
</evidence>
<dbReference type="HAMAP" id="MF_01571">
    <property type="entry name" value="Pro_tRNA_synth_type3"/>
    <property type="match status" value="1"/>
</dbReference>
<dbReference type="PANTHER" id="PTHR43382:SF4">
    <property type="entry name" value="PROLINE--TRNA LIGASE"/>
    <property type="match status" value="1"/>
</dbReference>
<dbReference type="AlphaFoldDB" id="A0AAF0QGP0"/>
<dbReference type="Proteomes" id="UP001234989">
    <property type="component" value="Chromosome 3"/>
</dbReference>
<dbReference type="GO" id="GO:0006433">
    <property type="term" value="P:prolyl-tRNA aminoacylation"/>
    <property type="evidence" value="ECO:0007669"/>
    <property type="project" value="InterPro"/>
</dbReference>
<dbReference type="InterPro" id="IPR016061">
    <property type="entry name" value="Pro-tRNA_ligase_II_C"/>
</dbReference>
<name>A0AAF0QGP0_SOLVR</name>
<dbReference type="Pfam" id="PF03129">
    <property type="entry name" value="HGTP_anticodon"/>
    <property type="match status" value="1"/>
</dbReference>
<dbReference type="InterPro" id="IPR006195">
    <property type="entry name" value="aa-tRNA-synth_II"/>
</dbReference>
<organism evidence="8 9">
    <name type="scientific">Solanum verrucosum</name>
    <dbReference type="NCBI Taxonomy" id="315347"/>
    <lineage>
        <taxon>Eukaryota</taxon>
        <taxon>Viridiplantae</taxon>
        <taxon>Streptophyta</taxon>
        <taxon>Embryophyta</taxon>
        <taxon>Tracheophyta</taxon>
        <taxon>Spermatophyta</taxon>
        <taxon>Magnoliopsida</taxon>
        <taxon>eudicotyledons</taxon>
        <taxon>Gunneridae</taxon>
        <taxon>Pentapetalae</taxon>
        <taxon>asterids</taxon>
        <taxon>lamiids</taxon>
        <taxon>Solanales</taxon>
        <taxon>Solanaceae</taxon>
        <taxon>Solanoideae</taxon>
        <taxon>Solaneae</taxon>
        <taxon>Solanum</taxon>
    </lineage>
</organism>
<feature type="domain" description="Aminoacyl-transfer RNA synthetases class-II family profile" evidence="7">
    <location>
        <begin position="85"/>
        <end position="315"/>
    </location>
</feature>
<dbReference type="GO" id="GO:0017101">
    <property type="term" value="C:aminoacyl-tRNA synthetase multienzyme complex"/>
    <property type="evidence" value="ECO:0007669"/>
    <property type="project" value="TreeGrafter"/>
</dbReference>
<evidence type="ECO:0000256" key="2">
    <source>
        <dbReference type="ARBA" id="ARBA00022598"/>
    </source>
</evidence>
<dbReference type="Gene3D" id="3.30.110.30">
    <property type="entry name" value="C-terminal domain of ProRS"/>
    <property type="match status" value="1"/>
</dbReference>
<dbReference type="SMART" id="SM00946">
    <property type="entry name" value="ProRS-C_1"/>
    <property type="match status" value="1"/>
</dbReference>
<dbReference type="InterPro" id="IPR004154">
    <property type="entry name" value="Anticodon-bd"/>
</dbReference>
<dbReference type="EC" id="6.1.1.15" evidence="1"/>
<evidence type="ECO:0000256" key="5">
    <source>
        <dbReference type="ARBA" id="ARBA00022917"/>
    </source>
</evidence>
<dbReference type="GO" id="GO:0005737">
    <property type="term" value="C:cytoplasm"/>
    <property type="evidence" value="ECO:0007669"/>
    <property type="project" value="InterPro"/>
</dbReference>
<accession>A0AAF0QGP0</accession>
<dbReference type="Gene3D" id="3.30.930.10">
    <property type="entry name" value="Bira Bifunctional Protein, Domain 2"/>
    <property type="match status" value="1"/>
</dbReference>
<dbReference type="SUPFAM" id="SSF64586">
    <property type="entry name" value="C-terminal domain of ProRS"/>
    <property type="match status" value="1"/>
</dbReference>
<proteinExistence type="inferred from homology"/>
<dbReference type="SUPFAM" id="SSF52954">
    <property type="entry name" value="Class II aaRS ABD-related"/>
    <property type="match status" value="1"/>
</dbReference>
<dbReference type="Pfam" id="PF09180">
    <property type="entry name" value="ProRS-C_1"/>
    <property type="match status" value="1"/>
</dbReference>
<dbReference type="InterPro" id="IPR002314">
    <property type="entry name" value="aa-tRNA-synt_IIb"/>
</dbReference>
<dbReference type="CDD" id="cd00778">
    <property type="entry name" value="ProRS_core_arch_euk"/>
    <property type="match status" value="1"/>
</dbReference>
<dbReference type="FunFam" id="3.30.930.10:FF:000007">
    <property type="entry name" value="Bifunctional glutamate/proline--tRNA ligase"/>
    <property type="match status" value="1"/>
</dbReference>
<dbReference type="NCBIfam" id="TIGR00408">
    <property type="entry name" value="proS_fam_I"/>
    <property type="match status" value="1"/>
</dbReference>
<keyword evidence="3" id="KW-0547">Nucleotide-binding</keyword>
<dbReference type="InterPro" id="IPR017449">
    <property type="entry name" value="Pro-tRNA_synth_II"/>
</dbReference>
<protein>
    <recommendedName>
        <fullName evidence="1">proline--tRNA ligase</fullName>
        <ecNumber evidence="1">6.1.1.15</ecNumber>
    </recommendedName>
</protein>
<sequence>MSGKDPKKGKMKEVKKETGLGLSYKKDENFGEWYSEVVVSGEMIEYYDISGCYILRPWSMSIWEILHGFFDAEIKKMKIKNSYFPLFVSPAVLQKEKDHIEGFAPEAYVTCSNPATDKSRYVAWVTKSGDSDLEVPIAIRPTSETVMYPYFSKWIRGHRDLPLRLNQWCNVVRWEFSNPTPFIRSREFLWQEGHTAFATKEESDAEVLEILELYRRIYEELLAVPVSKGKKSELEKFAGGLYTTTVEAFIPNTGRGIQGATSHCLGQNFARIFEINFENEKGEKAMVWQNSWGFTTRTIGVMIMVHGDDKGLVLPPKVASTQVVVIPVPYKDANTQGIYDACAATVREMNESGIRAEADFRDNYSPGWKYSHWEMKGVPLRIEIGPKDLANNQVRAVRRDNGAKTDIPMANLADQVKDVLATIQQNLFDVAKQKRDACVQIVRTWDEFTVALGQKKLVLAPWCDEEAVEKDVKARTKGEMGAAKTLCSPFDQPELPEGTLCFVSGKPAKKWTYWGRSY</sequence>
<evidence type="ECO:0000259" key="7">
    <source>
        <dbReference type="PROSITE" id="PS50862"/>
    </source>
</evidence>
<evidence type="ECO:0000256" key="1">
    <source>
        <dbReference type="ARBA" id="ARBA00012831"/>
    </source>
</evidence>
<dbReference type="InterPro" id="IPR004499">
    <property type="entry name" value="Pro-tRNA-ligase_IIa_arc-type"/>
</dbReference>
<evidence type="ECO:0000256" key="4">
    <source>
        <dbReference type="ARBA" id="ARBA00022840"/>
    </source>
</evidence>
<dbReference type="GO" id="GO:0005524">
    <property type="term" value="F:ATP binding"/>
    <property type="evidence" value="ECO:0007669"/>
    <property type="project" value="UniProtKB-KW"/>
</dbReference>
<keyword evidence="2" id="KW-0436">Ligase</keyword>
<keyword evidence="5" id="KW-0648">Protein biosynthesis</keyword>
<keyword evidence="4" id="KW-0067">ATP-binding</keyword>
<dbReference type="CDD" id="cd00862">
    <property type="entry name" value="ProRS_anticodon_zinc"/>
    <property type="match status" value="1"/>
</dbReference>
<dbReference type="FunFam" id="3.30.110.30:FF:000003">
    <property type="entry name" value="Proline--tRNA ligase, cytoplasmic"/>
    <property type="match status" value="1"/>
</dbReference>
<dbReference type="InterPro" id="IPR045864">
    <property type="entry name" value="aa-tRNA-synth_II/BPL/LPL"/>
</dbReference>
<keyword evidence="9" id="KW-1185">Reference proteome</keyword>
<reference evidence="8" key="1">
    <citation type="submission" date="2023-08" db="EMBL/GenBank/DDBJ databases">
        <title>A de novo genome assembly of Solanum verrucosum Schlechtendal, a Mexican diploid species geographically isolated from the other diploid A-genome species in potato relatives.</title>
        <authorList>
            <person name="Hosaka K."/>
        </authorList>
    </citation>
    <scope>NUCLEOTIDE SEQUENCE</scope>
    <source>
        <tissue evidence="8">Young leaves</tissue>
    </source>
</reference>
<dbReference type="InterPro" id="IPR036621">
    <property type="entry name" value="Anticodon-bd_dom_sf"/>
</dbReference>
<dbReference type="Pfam" id="PF00587">
    <property type="entry name" value="tRNA-synt_2b"/>
    <property type="match status" value="1"/>
</dbReference>
<dbReference type="PANTHER" id="PTHR43382">
    <property type="entry name" value="PROLYL-TRNA SYNTHETASE"/>
    <property type="match status" value="1"/>
</dbReference>